<dbReference type="EMBL" id="CM023482">
    <property type="protein sequence ID" value="KAH6940218.1"/>
    <property type="molecule type" value="Genomic_DNA"/>
</dbReference>
<evidence type="ECO:0000313" key="2">
    <source>
        <dbReference type="Proteomes" id="UP000821845"/>
    </source>
</evidence>
<evidence type="ECO:0000313" key="1">
    <source>
        <dbReference type="EMBL" id="KAH6940218.1"/>
    </source>
</evidence>
<proteinExistence type="predicted"/>
<comment type="caution">
    <text evidence="1">The sequence shown here is derived from an EMBL/GenBank/DDBJ whole genome shotgun (WGS) entry which is preliminary data.</text>
</comment>
<reference evidence="1" key="1">
    <citation type="submission" date="2020-05" db="EMBL/GenBank/DDBJ databases">
        <title>Large-scale comparative analyses of tick genomes elucidate their genetic diversity and vector capacities.</title>
        <authorList>
            <person name="Jia N."/>
            <person name="Wang J."/>
            <person name="Shi W."/>
            <person name="Du L."/>
            <person name="Sun Y."/>
            <person name="Zhan W."/>
            <person name="Jiang J."/>
            <person name="Wang Q."/>
            <person name="Zhang B."/>
            <person name="Ji P."/>
            <person name="Sakyi L.B."/>
            <person name="Cui X."/>
            <person name="Yuan T."/>
            <person name="Jiang B."/>
            <person name="Yang W."/>
            <person name="Lam T.T.-Y."/>
            <person name="Chang Q."/>
            <person name="Ding S."/>
            <person name="Wang X."/>
            <person name="Zhu J."/>
            <person name="Ruan X."/>
            <person name="Zhao L."/>
            <person name="Wei J."/>
            <person name="Que T."/>
            <person name="Du C."/>
            <person name="Cheng J."/>
            <person name="Dai P."/>
            <person name="Han X."/>
            <person name="Huang E."/>
            <person name="Gao Y."/>
            <person name="Liu J."/>
            <person name="Shao H."/>
            <person name="Ye R."/>
            <person name="Li L."/>
            <person name="Wei W."/>
            <person name="Wang X."/>
            <person name="Wang C."/>
            <person name="Yang T."/>
            <person name="Huo Q."/>
            <person name="Li W."/>
            <person name="Guo W."/>
            <person name="Chen H."/>
            <person name="Zhou L."/>
            <person name="Ni X."/>
            <person name="Tian J."/>
            <person name="Zhou Y."/>
            <person name="Sheng Y."/>
            <person name="Liu T."/>
            <person name="Pan Y."/>
            <person name="Xia L."/>
            <person name="Li J."/>
            <person name="Zhao F."/>
            <person name="Cao W."/>
        </authorList>
    </citation>
    <scope>NUCLEOTIDE SEQUENCE</scope>
    <source>
        <strain evidence="1">Hyas-2018</strain>
    </source>
</reference>
<name>A0ACB7T293_HYAAI</name>
<keyword evidence="2" id="KW-1185">Reference proteome</keyword>
<sequence>MKGFATLQRIADINGKDVSQDWLVSVKRNEEAFATLQRIADINGKDVSQEKLAVLLQTTATDVQTEKDAEKAPGFWRGTMVMLKSPNIRKISLLIYVAWFAISICYNGTTVQLGTLNLDLYTTYSVALAFELPMNIFCIFALDSLGRRWPNSVFMLAGGIICLLMWGIRNQSGMWTLIMVALLTMSFSGGYNITYQVASEVFPTVIRGRAVLLQRMLGDVGSQLGAQIASLAVLDEYFPFLVTGSLALVATVLLFLLPETAGTALPQTIEDGENFGKGQGVCFCPLFADISPTPEKEKASLGEWQVYFVTSDSLKWTFAA</sequence>
<dbReference type="Proteomes" id="UP000821845">
    <property type="component" value="Chromosome 2"/>
</dbReference>
<organism evidence="1 2">
    <name type="scientific">Hyalomma asiaticum</name>
    <name type="common">Tick</name>
    <dbReference type="NCBI Taxonomy" id="266040"/>
    <lineage>
        <taxon>Eukaryota</taxon>
        <taxon>Metazoa</taxon>
        <taxon>Ecdysozoa</taxon>
        <taxon>Arthropoda</taxon>
        <taxon>Chelicerata</taxon>
        <taxon>Arachnida</taxon>
        <taxon>Acari</taxon>
        <taxon>Parasitiformes</taxon>
        <taxon>Ixodida</taxon>
        <taxon>Ixodoidea</taxon>
        <taxon>Ixodidae</taxon>
        <taxon>Hyalomminae</taxon>
        <taxon>Hyalomma</taxon>
    </lineage>
</organism>
<accession>A0ACB7T293</accession>
<gene>
    <name evidence="1" type="ORF">HPB50_026340</name>
</gene>
<protein>
    <submittedName>
        <fullName evidence="1">Uncharacterized protein</fullName>
    </submittedName>
</protein>